<keyword evidence="1" id="KW-0489">Methyltransferase</keyword>
<evidence type="ECO:0000313" key="1">
    <source>
        <dbReference type="EMBL" id="KAJ4719888.1"/>
    </source>
</evidence>
<sequence>MIAVSTALLQQVISIPAARAVLRPRSRLAASVSSPRQLSVSSSSRAPQVDPNVLLGMSEQELQKLAVDLGQESYRGKQLHHLIYKRKVKEIDNFVQLPQAFRYDLQEAGWTVGRLPIYRTVTAADGTVKLLIKLDDNRLIETVGIPAEDKKGSKRLTACVSSQVGCPLRCSFCATGKGGFSRNLKRHEIIEQVLAIEDIFKHRVTNVVFMGMGEPMLNLKSVLEAHRCLNEDVQIGQRMITISTVGVPNTIKKLASHKLQSTLAVSLHAPNQKLRESIVPSAKSYPLAAIMKDCRDYFVETSRRVSFEYALLAGVNDQVEHAVELAKLLREWGRGHHVNLIPFNPIEGSDYQRPYKKAVLAFADALESREITVSIRQTRGLDASAACGQLRNEFQKSPLSVEANTLQSESDIAVAC</sequence>
<gene>
    <name evidence="1" type="ORF">OWV82_007802</name>
</gene>
<dbReference type="Proteomes" id="UP001164539">
    <property type="component" value="Chromosome 4"/>
</dbReference>
<evidence type="ECO:0000313" key="2">
    <source>
        <dbReference type="Proteomes" id="UP001164539"/>
    </source>
</evidence>
<dbReference type="EMBL" id="CM051397">
    <property type="protein sequence ID" value="KAJ4719888.1"/>
    <property type="molecule type" value="Genomic_DNA"/>
</dbReference>
<proteinExistence type="predicted"/>
<keyword evidence="1" id="KW-0808">Transferase</keyword>
<organism evidence="1 2">
    <name type="scientific">Melia azedarach</name>
    <name type="common">Chinaberry tree</name>
    <dbReference type="NCBI Taxonomy" id="155640"/>
    <lineage>
        <taxon>Eukaryota</taxon>
        <taxon>Viridiplantae</taxon>
        <taxon>Streptophyta</taxon>
        <taxon>Embryophyta</taxon>
        <taxon>Tracheophyta</taxon>
        <taxon>Spermatophyta</taxon>
        <taxon>Magnoliopsida</taxon>
        <taxon>eudicotyledons</taxon>
        <taxon>Gunneridae</taxon>
        <taxon>Pentapetalae</taxon>
        <taxon>rosids</taxon>
        <taxon>malvids</taxon>
        <taxon>Sapindales</taxon>
        <taxon>Meliaceae</taxon>
        <taxon>Melia</taxon>
    </lineage>
</organism>
<reference evidence="1 2" key="1">
    <citation type="journal article" date="2023" name="Science">
        <title>Complex scaffold remodeling in plant triterpene biosynthesis.</title>
        <authorList>
            <person name="De La Pena R."/>
            <person name="Hodgson H."/>
            <person name="Liu J.C."/>
            <person name="Stephenson M.J."/>
            <person name="Martin A.C."/>
            <person name="Owen C."/>
            <person name="Harkess A."/>
            <person name="Leebens-Mack J."/>
            <person name="Jimenez L.E."/>
            <person name="Osbourn A."/>
            <person name="Sattely E.S."/>
        </authorList>
    </citation>
    <scope>NUCLEOTIDE SEQUENCE [LARGE SCALE GENOMIC DNA]</scope>
    <source>
        <strain evidence="2">cv. JPN11</strain>
        <tissue evidence="1">Leaf</tissue>
    </source>
</reference>
<accession>A0ACC1Y9H4</accession>
<keyword evidence="2" id="KW-1185">Reference proteome</keyword>
<comment type="caution">
    <text evidence="1">The sequence shown here is derived from an EMBL/GenBank/DDBJ whole genome shotgun (WGS) entry which is preliminary data.</text>
</comment>
<name>A0ACC1Y9H4_MELAZ</name>
<protein>
    <submittedName>
        <fullName evidence="1">Ribosomal RNA large subunit methyltransferase</fullName>
    </submittedName>
</protein>